<dbReference type="AlphaFoldDB" id="A0A9D5M4I2"/>
<dbReference type="GO" id="GO:0051301">
    <property type="term" value="P:cell division"/>
    <property type="evidence" value="ECO:0007669"/>
    <property type="project" value="UniProtKB-KW"/>
</dbReference>
<keyword evidence="12 14" id="KW-0961">Cell wall biogenesis/degradation</keyword>
<dbReference type="SUPFAM" id="SSF51984">
    <property type="entry name" value="MurCD N-terminal domain"/>
    <property type="match status" value="1"/>
</dbReference>
<dbReference type="EMBL" id="JADCKB010000016">
    <property type="protein sequence ID" value="MBE5040460.1"/>
    <property type="molecule type" value="Genomic_DNA"/>
</dbReference>
<evidence type="ECO:0000256" key="11">
    <source>
        <dbReference type="ARBA" id="ARBA00023306"/>
    </source>
</evidence>
<accession>A0A9D5M4I2</accession>
<dbReference type="GO" id="GO:0008360">
    <property type="term" value="P:regulation of cell shape"/>
    <property type="evidence" value="ECO:0007669"/>
    <property type="project" value="UniProtKB-KW"/>
</dbReference>
<keyword evidence="7 14" id="KW-0547">Nucleotide-binding</keyword>
<dbReference type="InterPro" id="IPR013221">
    <property type="entry name" value="Mur_ligase_cen"/>
</dbReference>
<dbReference type="Gene3D" id="3.40.50.720">
    <property type="entry name" value="NAD(P)-binding Rossmann-like Domain"/>
    <property type="match status" value="1"/>
</dbReference>
<keyword evidence="11 14" id="KW-0131">Cell cycle</keyword>
<evidence type="ECO:0000259" key="17">
    <source>
        <dbReference type="Pfam" id="PF08245"/>
    </source>
</evidence>
<dbReference type="PANTHER" id="PTHR43445:SF3">
    <property type="entry name" value="UDP-N-ACETYLMURAMATE--L-ALANINE LIGASE"/>
    <property type="match status" value="1"/>
</dbReference>
<evidence type="ECO:0000256" key="7">
    <source>
        <dbReference type="ARBA" id="ARBA00022741"/>
    </source>
</evidence>
<name>A0A9D5M4I2_9FIRM</name>
<dbReference type="RefSeq" id="WP_226393009.1">
    <property type="nucleotide sequence ID" value="NZ_JADCKB010000016.1"/>
</dbReference>
<feature type="domain" description="Mur ligase C-terminal" evidence="16">
    <location>
        <begin position="321"/>
        <end position="446"/>
    </location>
</feature>
<evidence type="ECO:0000256" key="4">
    <source>
        <dbReference type="ARBA" id="ARBA00022490"/>
    </source>
</evidence>
<keyword evidence="5 14" id="KW-0436">Ligase</keyword>
<dbReference type="EC" id="6.3.2.8" evidence="3 14"/>
<dbReference type="GO" id="GO:0005524">
    <property type="term" value="F:ATP binding"/>
    <property type="evidence" value="ECO:0007669"/>
    <property type="project" value="UniProtKB-UniRule"/>
</dbReference>
<keyword evidence="8 14" id="KW-0067">ATP-binding</keyword>
<comment type="catalytic activity">
    <reaction evidence="13 14">
        <text>UDP-N-acetyl-alpha-D-muramate + L-alanine + ATP = UDP-N-acetyl-alpha-D-muramoyl-L-alanine + ADP + phosphate + H(+)</text>
        <dbReference type="Rhea" id="RHEA:23372"/>
        <dbReference type="ChEBI" id="CHEBI:15378"/>
        <dbReference type="ChEBI" id="CHEBI:30616"/>
        <dbReference type="ChEBI" id="CHEBI:43474"/>
        <dbReference type="ChEBI" id="CHEBI:57972"/>
        <dbReference type="ChEBI" id="CHEBI:70757"/>
        <dbReference type="ChEBI" id="CHEBI:83898"/>
        <dbReference type="ChEBI" id="CHEBI:456216"/>
        <dbReference type="EC" id="6.3.2.8"/>
    </reaction>
</comment>
<evidence type="ECO:0000256" key="2">
    <source>
        <dbReference type="ARBA" id="ARBA00004752"/>
    </source>
</evidence>
<comment type="similarity">
    <text evidence="14">Belongs to the MurCDEF family.</text>
</comment>
<evidence type="ECO:0000256" key="9">
    <source>
        <dbReference type="ARBA" id="ARBA00022960"/>
    </source>
</evidence>
<dbReference type="GO" id="GO:0071555">
    <property type="term" value="P:cell wall organization"/>
    <property type="evidence" value="ECO:0007669"/>
    <property type="project" value="UniProtKB-KW"/>
</dbReference>
<dbReference type="Gene3D" id="3.90.190.20">
    <property type="entry name" value="Mur ligase, C-terminal domain"/>
    <property type="match status" value="1"/>
</dbReference>
<dbReference type="GO" id="GO:0005737">
    <property type="term" value="C:cytoplasm"/>
    <property type="evidence" value="ECO:0007669"/>
    <property type="project" value="UniProtKB-SubCell"/>
</dbReference>
<dbReference type="GO" id="GO:0008763">
    <property type="term" value="F:UDP-N-acetylmuramate-L-alanine ligase activity"/>
    <property type="evidence" value="ECO:0007669"/>
    <property type="project" value="UniProtKB-UniRule"/>
</dbReference>
<dbReference type="PANTHER" id="PTHR43445">
    <property type="entry name" value="UDP-N-ACETYLMURAMATE--L-ALANINE LIGASE-RELATED"/>
    <property type="match status" value="1"/>
</dbReference>
<dbReference type="InterPro" id="IPR050061">
    <property type="entry name" value="MurCDEF_pg_biosynth"/>
</dbReference>
<evidence type="ECO:0000256" key="8">
    <source>
        <dbReference type="ARBA" id="ARBA00022840"/>
    </source>
</evidence>
<proteinExistence type="inferred from homology"/>
<dbReference type="Gene3D" id="3.40.1190.10">
    <property type="entry name" value="Mur-like, catalytic domain"/>
    <property type="match status" value="1"/>
</dbReference>
<gene>
    <name evidence="14 18" type="primary">murC</name>
    <name evidence="18" type="ORF">INF28_08310</name>
</gene>
<comment type="pathway">
    <text evidence="2 14">Cell wall biogenesis; peptidoglycan biosynthesis.</text>
</comment>
<keyword evidence="6 14" id="KW-0132">Cell division</keyword>
<keyword evidence="19" id="KW-1185">Reference proteome</keyword>
<dbReference type="InterPro" id="IPR000713">
    <property type="entry name" value="Mur_ligase_N"/>
</dbReference>
<dbReference type="InterPro" id="IPR036565">
    <property type="entry name" value="Mur-like_cat_sf"/>
</dbReference>
<protein>
    <recommendedName>
        <fullName evidence="3 14">UDP-N-acetylmuramate--L-alanine ligase</fullName>
        <ecNumber evidence="3 14">6.3.2.8</ecNumber>
    </recommendedName>
    <alternativeName>
        <fullName evidence="14">UDP-N-acetylmuramoyl-L-alanine synthetase</fullName>
    </alternativeName>
</protein>
<dbReference type="SUPFAM" id="SSF53623">
    <property type="entry name" value="MurD-like peptide ligases, catalytic domain"/>
    <property type="match status" value="1"/>
</dbReference>
<evidence type="ECO:0000256" key="12">
    <source>
        <dbReference type="ARBA" id="ARBA00023316"/>
    </source>
</evidence>
<evidence type="ECO:0000256" key="13">
    <source>
        <dbReference type="ARBA" id="ARBA00047833"/>
    </source>
</evidence>
<evidence type="ECO:0000256" key="5">
    <source>
        <dbReference type="ARBA" id="ARBA00022598"/>
    </source>
</evidence>
<evidence type="ECO:0000256" key="1">
    <source>
        <dbReference type="ARBA" id="ARBA00004496"/>
    </source>
</evidence>
<evidence type="ECO:0000259" key="15">
    <source>
        <dbReference type="Pfam" id="PF01225"/>
    </source>
</evidence>
<keyword evidence="4 14" id="KW-0963">Cytoplasm</keyword>
<feature type="domain" description="Mur ligase central" evidence="17">
    <location>
        <begin position="118"/>
        <end position="299"/>
    </location>
</feature>
<dbReference type="Pfam" id="PF01225">
    <property type="entry name" value="Mur_ligase"/>
    <property type="match status" value="1"/>
</dbReference>
<keyword evidence="10 14" id="KW-0573">Peptidoglycan synthesis</keyword>
<dbReference type="GO" id="GO:0009252">
    <property type="term" value="P:peptidoglycan biosynthetic process"/>
    <property type="evidence" value="ECO:0007669"/>
    <property type="project" value="UniProtKB-UniRule"/>
</dbReference>
<evidence type="ECO:0000256" key="10">
    <source>
        <dbReference type="ARBA" id="ARBA00022984"/>
    </source>
</evidence>
<dbReference type="HAMAP" id="MF_00046">
    <property type="entry name" value="MurC"/>
    <property type="match status" value="1"/>
</dbReference>
<feature type="domain" description="Mur ligase N-terminal catalytic" evidence="15">
    <location>
        <begin position="14"/>
        <end position="112"/>
    </location>
</feature>
<evidence type="ECO:0000313" key="18">
    <source>
        <dbReference type="EMBL" id="MBE5040460.1"/>
    </source>
</evidence>
<dbReference type="InterPro" id="IPR036615">
    <property type="entry name" value="Mur_ligase_C_dom_sf"/>
</dbReference>
<dbReference type="Proteomes" id="UP000806542">
    <property type="component" value="Unassembled WGS sequence"/>
</dbReference>
<reference evidence="18" key="1">
    <citation type="submission" date="2020-10" db="EMBL/GenBank/DDBJ databases">
        <title>ChiBAC.</title>
        <authorList>
            <person name="Zenner C."/>
            <person name="Hitch T.C.A."/>
            <person name="Clavel T."/>
        </authorList>
    </citation>
    <scope>NUCLEOTIDE SEQUENCE</scope>
    <source>
        <strain evidence="18">DSM 107454</strain>
    </source>
</reference>
<feature type="binding site" evidence="14">
    <location>
        <begin position="120"/>
        <end position="126"/>
    </location>
    <ligand>
        <name>ATP</name>
        <dbReference type="ChEBI" id="CHEBI:30616"/>
    </ligand>
</feature>
<dbReference type="InterPro" id="IPR005758">
    <property type="entry name" value="UDP-N-AcMur_Ala_ligase_MurC"/>
</dbReference>
<evidence type="ECO:0000256" key="6">
    <source>
        <dbReference type="ARBA" id="ARBA00022618"/>
    </source>
</evidence>
<comment type="function">
    <text evidence="14">Cell wall formation.</text>
</comment>
<keyword evidence="9 14" id="KW-0133">Cell shape</keyword>
<evidence type="ECO:0000259" key="16">
    <source>
        <dbReference type="Pfam" id="PF02875"/>
    </source>
</evidence>
<evidence type="ECO:0000256" key="14">
    <source>
        <dbReference type="HAMAP-Rule" id="MF_00046"/>
    </source>
</evidence>
<evidence type="ECO:0000313" key="19">
    <source>
        <dbReference type="Proteomes" id="UP000806542"/>
    </source>
</evidence>
<dbReference type="InterPro" id="IPR004101">
    <property type="entry name" value="Mur_ligase_C"/>
</dbReference>
<dbReference type="NCBIfam" id="TIGR01082">
    <property type="entry name" value="murC"/>
    <property type="match status" value="1"/>
</dbReference>
<organism evidence="18 19">
    <name type="scientific">Ructibacterium gallinarum</name>
    <dbReference type="NCBI Taxonomy" id="2779355"/>
    <lineage>
        <taxon>Bacteria</taxon>
        <taxon>Bacillati</taxon>
        <taxon>Bacillota</taxon>
        <taxon>Clostridia</taxon>
        <taxon>Eubacteriales</taxon>
        <taxon>Oscillospiraceae</taxon>
        <taxon>Ructibacterium</taxon>
    </lineage>
</organism>
<evidence type="ECO:0000256" key="3">
    <source>
        <dbReference type="ARBA" id="ARBA00012211"/>
    </source>
</evidence>
<dbReference type="Pfam" id="PF08245">
    <property type="entry name" value="Mur_ligase_M"/>
    <property type="match status" value="1"/>
</dbReference>
<comment type="subcellular location">
    <subcellularLocation>
        <location evidence="1 14">Cytoplasm</location>
    </subcellularLocation>
</comment>
<dbReference type="SUPFAM" id="SSF53244">
    <property type="entry name" value="MurD-like peptide ligases, peptide-binding domain"/>
    <property type="match status" value="1"/>
</dbReference>
<comment type="caution">
    <text evidence="18">The sequence shown here is derived from an EMBL/GenBank/DDBJ whole genome shotgun (WGS) entry which is preliminary data.</text>
</comment>
<dbReference type="Pfam" id="PF02875">
    <property type="entry name" value="Mur_ligase_C"/>
    <property type="match status" value="1"/>
</dbReference>
<sequence length="461" mass="50652">MHQFSMSQLKPGAHIHMIGIGGISMSALAHMLLDFGYQISGSDSKASALTDSLSALGASIQIGQSAENIQNPDLVCYTAAISESNPELRKARTLNIPVIERAELLGALMELYKYPIAVAGTHGKTTTTSMLSLVLLAADTDPTILVGGELPQIGGNFRLGSKNYLPFEACEYVESFLHFKPFLSIITNVEEDHLDYFSDINHIISSFQKFARLTSPNGCIIVCSDDKNLQKVVQNVDKKIIFYGLDDKNTDFTAQNIKINQDGFPEFTIIKQGLPLVDISLRVAGEHNILNSLAVTAAADFLGLPISAVKEGLESFTGTKRRFEHIGTVNGCDIVDDYAHHPTEIKVTLHAAQQMHYNDIWVVFQPHTYSRTKSLLHEFAEALPIADHVIITDVYPARETYDGTIHACDLAALIPGSIYMNDMDAITRYLKQNLQKGDLIITMGAGDVNKIAQKLKETELQ</sequence>